<proteinExistence type="predicted"/>
<organism evidence="1">
    <name type="scientific">Siphoviridae sp. ct6YY1</name>
    <dbReference type="NCBI Taxonomy" id="2825343"/>
    <lineage>
        <taxon>Viruses</taxon>
        <taxon>Duplodnaviria</taxon>
        <taxon>Heunggongvirae</taxon>
        <taxon>Uroviricota</taxon>
        <taxon>Caudoviricetes</taxon>
    </lineage>
</organism>
<name>A0A8S5V382_9CAUD</name>
<dbReference type="EMBL" id="BK016186">
    <property type="protein sequence ID" value="DAG01075.1"/>
    <property type="molecule type" value="Genomic_DNA"/>
</dbReference>
<reference evidence="1" key="1">
    <citation type="journal article" date="2021" name="Proc. Natl. Acad. Sci. U.S.A.">
        <title>A Catalog of Tens of Thousands of Viruses from Human Metagenomes Reveals Hidden Associations with Chronic Diseases.</title>
        <authorList>
            <person name="Tisza M.J."/>
            <person name="Buck C.B."/>
        </authorList>
    </citation>
    <scope>NUCLEOTIDE SEQUENCE</scope>
    <source>
        <strain evidence="1">Ct6YY1</strain>
    </source>
</reference>
<accession>A0A8S5V382</accession>
<protein>
    <submittedName>
        <fullName evidence="1">Uncharacterized protein</fullName>
    </submittedName>
</protein>
<sequence>MRYRGHAPRTDYLALLSSVTLLAGTHVPPM</sequence>
<evidence type="ECO:0000313" key="1">
    <source>
        <dbReference type="EMBL" id="DAG01075.1"/>
    </source>
</evidence>